<proteinExistence type="predicted"/>
<comment type="caution">
    <text evidence="2">The sequence shown here is derived from an EMBL/GenBank/DDBJ whole genome shotgun (WGS) entry which is preliminary data.</text>
</comment>
<dbReference type="Proteomes" id="UP000529637">
    <property type="component" value="Unassembled WGS sequence"/>
</dbReference>
<name>A0A7Y6NPI2_9BURK</name>
<evidence type="ECO:0000313" key="3">
    <source>
        <dbReference type="Proteomes" id="UP000529637"/>
    </source>
</evidence>
<evidence type="ECO:0000256" key="1">
    <source>
        <dbReference type="SAM" id="Phobius"/>
    </source>
</evidence>
<dbReference type="EMBL" id="JABWMJ010000006">
    <property type="protein sequence ID" value="NUZ06970.1"/>
    <property type="molecule type" value="Genomic_DNA"/>
</dbReference>
<keyword evidence="1" id="KW-0472">Membrane</keyword>
<protein>
    <recommendedName>
        <fullName evidence="4">Toxin CptA</fullName>
    </recommendedName>
</protein>
<feature type="transmembrane region" description="Helical" evidence="1">
    <location>
        <begin position="44"/>
        <end position="65"/>
    </location>
</feature>
<keyword evidence="1" id="KW-0812">Transmembrane</keyword>
<reference evidence="2 3" key="1">
    <citation type="submission" date="2020-06" db="EMBL/GenBank/DDBJ databases">
        <title>Schlegella sp. ID0723 isolated from air conditioner.</title>
        <authorList>
            <person name="Kim D.Y."/>
            <person name="Kim D.-U."/>
        </authorList>
    </citation>
    <scope>NUCLEOTIDE SEQUENCE [LARGE SCALE GENOMIC DNA]</scope>
    <source>
        <strain evidence="2 3">ID0723</strain>
    </source>
</reference>
<accession>A0A7Y6NPI2</accession>
<dbReference type="AlphaFoldDB" id="A0A7Y6NPI2"/>
<keyword evidence="3" id="KW-1185">Reference proteome</keyword>
<feature type="transmembrane region" description="Helical" evidence="1">
    <location>
        <begin position="20"/>
        <end position="38"/>
    </location>
</feature>
<sequence>MRTSSPLQVSIRRFAVWRGLVATFAGLASVSIAAWAVLGPEPLALRIALGALCLVATAYAARWLLLIPAHPVDLRWDGARWLVAAADAPARDAVPTRLEVAIDAGGWMLLRLQPEQPTMRGDTRWLPVERGALGVDWHLLRSTIYTARPADEGADAGVLAP</sequence>
<keyword evidence="1" id="KW-1133">Transmembrane helix</keyword>
<evidence type="ECO:0000313" key="2">
    <source>
        <dbReference type="EMBL" id="NUZ06970.1"/>
    </source>
</evidence>
<organism evidence="2 3">
    <name type="scientific">Piscinibacter koreensis</name>
    <dbReference type="NCBI Taxonomy" id="2742824"/>
    <lineage>
        <taxon>Bacteria</taxon>
        <taxon>Pseudomonadati</taxon>
        <taxon>Pseudomonadota</taxon>
        <taxon>Betaproteobacteria</taxon>
        <taxon>Burkholderiales</taxon>
        <taxon>Sphaerotilaceae</taxon>
        <taxon>Piscinibacter</taxon>
    </lineage>
</organism>
<dbReference type="RefSeq" id="WP_176069812.1">
    <property type="nucleotide sequence ID" value="NZ_JABWMJ010000006.1"/>
</dbReference>
<evidence type="ECO:0008006" key="4">
    <source>
        <dbReference type="Google" id="ProtNLM"/>
    </source>
</evidence>
<gene>
    <name evidence="2" type="ORF">HQN59_14490</name>
</gene>